<evidence type="ECO:0000313" key="2">
    <source>
        <dbReference type="Proteomes" id="UP000019132"/>
    </source>
</evidence>
<reference evidence="2" key="2">
    <citation type="submission" date="2010-04" db="EMBL/GenBank/DDBJ databases">
        <authorList>
            <person name="Buell R."/>
            <person name="Hamilton J."/>
            <person name="Hostetler J."/>
        </authorList>
    </citation>
    <scope>NUCLEOTIDE SEQUENCE [LARGE SCALE GENOMIC DNA]</scope>
    <source>
        <strain evidence="2">DAOM:BR144</strain>
    </source>
</reference>
<reference evidence="1" key="3">
    <citation type="submission" date="2015-02" db="UniProtKB">
        <authorList>
            <consortium name="EnsemblProtists"/>
        </authorList>
    </citation>
    <scope>IDENTIFICATION</scope>
    <source>
        <strain evidence="1">DAOM BR144</strain>
    </source>
</reference>
<reference evidence="2" key="1">
    <citation type="journal article" date="2010" name="Genome Biol.">
        <title>Genome sequence of the necrotrophic plant pathogen Pythium ultimum reveals original pathogenicity mechanisms and effector repertoire.</title>
        <authorList>
            <person name="Levesque C.A."/>
            <person name="Brouwer H."/>
            <person name="Cano L."/>
            <person name="Hamilton J.P."/>
            <person name="Holt C."/>
            <person name="Huitema E."/>
            <person name="Raffaele S."/>
            <person name="Robideau G.P."/>
            <person name="Thines M."/>
            <person name="Win J."/>
            <person name="Zerillo M.M."/>
            <person name="Beakes G.W."/>
            <person name="Boore J.L."/>
            <person name="Busam D."/>
            <person name="Dumas B."/>
            <person name="Ferriera S."/>
            <person name="Fuerstenberg S.I."/>
            <person name="Gachon C.M."/>
            <person name="Gaulin E."/>
            <person name="Govers F."/>
            <person name="Grenville-Briggs L."/>
            <person name="Horner N."/>
            <person name="Hostetler J."/>
            <person name="Jiang R.H."/>
            <person name="Johnson J."/>
            <person name="Krajaejun T."/>
            <person name="Lin H."/>
            <person name="Meijer H.J."/>
            <person name="Moore B."/>
            <person name="Morris P."/>
            <person name="Phuntmart V."/>
            <person name="Puiu D."/>
            <person name="Shetty J."/>
            <person name="Stajich J.E."/>
            <person name="Tripathy S."/>
            <person name="Wawra S."/>
            <person name="van West P."/>
            <person name="Whitty B.R."/>
            <person name="Coutinho P.M."/>
            <person name="Henrissat B."/>
            <person name="Martin F."/>
            <person name="Thomas P.D."/>
            <person name="Tyler B.M."/>
            <person name="De Vries R.P."/>
            <person name="Kamoun S."/>
            <person name="Yandell M."/>
            <person name="Tisserat N."/>
            <person name="Buell C.R."/>
        </authorList>
    </citation>
    <scope>NUCLEOTIDE SEQUENCE</scope>
    <source>
        <strain evidence="2">DAOM:BR144</strain>
    </source>
</reference>
<evidence type="ECO:0000313" key="1">
    <source>
        <dbReference type="EnsemblProtists" id="PYU1_T011811"/>
    </source>
</evidence>
<protein>
    <submittedName>
        <fullName evidence="1">Uncharacterized protein</fullName>
    </submittedName>
</protein>
<proteinExistence type="predicted"/>
<dbReference type="VEuPathDB" id="FungiDB:PYU1_G011785"/>
<accession>K3X3L2</accession>
<name>K3X3L2_GLOUD</name>
<dbReference type="EnsemblProtists" id="PYU1_T011811">
    <property type="protein sequence ID" value="PYU1_T011811"/>
    <property type="gene ID" value="PYU1_G011785"/>
</dbReference>
<dbReference type="InParanoid" id="K3X3L2"/>
<dbReference type="AlphaFoldDB" id="K3X3L2"/>
<organism evidence="1 2">
    <name type="scientific">Globisporangium ultimum (strain ATCC 200006 / CBS 805.95 / DAOM BR144)</name>
    <name type="common">Pythium ultimum</name>
    <dbReference type="NCBI Taxonomy" id="431595"/>
    <lineage>
        <taxon>Eukaryota</taxon>
        <taxon>Sar</taxon>
        <taxon>Stramenopiles</taxon>
        <taxon>Oomycota</taxon>
        <taxon>Peronosporomycetes</taxon>
        <taxon>Pythiales</taxon>
        <taxon>Pythiaceae</taxon>
        <taxon>Globisporangium</taxon>
    </lineage>
</organism>
<dbReference type="Proteomes" id="UP000019132">
    <property type="component" value="Unassembled WGS sequence"/>
</dbReference>
<dbReference type="EMBL" id="GL376637">
    <property type="status" value="NOT_ANNOTATED_CDS"/>
    <property type="molecule type" value="Genomic_DNA"/>
</dbReference>
<sequence>GASRSKRSITWISLANDKSDLAQLLLLLQPITVVSQKSQAEDANQLEVLLTLYRLRVFVPNVNRSLKDYRSTRTS</sequence>
<dbReference type="HOGENOM" id="CLU_2678642_0_0_1"/>
<keyword evidence="2" id="KW-1185">Reference proteome</keyword>